<evidence type="ECO:0000313" key="3">
    <source>
        <dbReference type="Proteomes" id="UP000198623"/>
    </source>
</evidence>
<keyword evidence="1" id="KW-1133">Transmembrane helix</keyword>
<dbReference type="STRING" id="1045558.SAMN05216175_11050"/>
<reference evidence="3" key="1">
    <citation type="submission" date="2016-10" db="EMBL/GenBank/DDBJ databases">
        <authorList>
            <person name="Varghese N."/>
            <person name="Submissions S."/>
        </authorList>
    </citation>
    <scope>NUCLEOTIDE SEQUENCE [LARGE SCALE GENOMIC DNA]</scope>
    <source>
        <strain evidence="3">CGMCC 1.10971</strain>
    </source>
</reference>
<feature type="transmembrane region" description="Helical" evidence="1">
    <location>
        <begin position="175"/>
        <end position="196"/>
    </location>
</feature>
<protein>
    <recommendedName>
        <fullName evidence="4">AmpE protein</fullName>
    </recommendedName>
</protein>
<keyword evidence="1" id="KW-0812">Transmembrane</keyword>
<dbReference type="RefSeq" id="WP_090728760.1">
    <property type="nucleotide sequence ID" value="NZ_FOOU01000010.1"/>
</dbReference>
<feature type="transmembrane region" description="Helical" evidence="1">
    <location>
        <begin position="133"/>
        <end position="155"/>
    </location>
</feature>
<evidence type="ECO:0000256" key="1">
    <source>
        <dbReference type="SAM" id="Phobius"/>
    </source>
</evidence>
<proteinExistence type="predicted"/>
<sequence>MKFLAILFVLALRRFTQYKPLSIFSSEQHWSARFIIAGVFSLAVEWVLITLSGVAYGLATLILQCLLFFYLVVRPSPAGMLDQYIGYIQRGDVEAAYLHASGFLALSSNEIETDETLEAEVFDKYVVLMFNLFFLPLLMFWMLGAVGLIFAVLVFDFSDDSTRTPAFFKLLRRALQFPLIFTYYICGHSVAVWPVITSGRFSDAGLVAAARDAIAKDEKLALYSITSLKSLHERVLLVWLLLMGLSVIFGVSSPLY</sequence>
<keyword evidence="3" id="KW-1185">Reference proteome</keyword>
<feature type="transmembrane region" description="Helical" evidence="1">
    <location>
        <begin position="55"/>
        <end position="73"/>
    </location>
</feature>
<feature type="transmembrane region" description="Helical" evidence="1">
    <location>
        <begin position="30"/>
        <end position="48"/>
    </location>
</feature>
<organism evidence="2 3">
    <name type="scientific">Neptunomonas qingdaonensis</name>
    <dbReference type="NCBI Taxonomy" id="1045558"/>
    <lineage>
        <taxon>Bacteria</taxon>
        <taxon>Pseudomonadati</taxon>
        <taxon>Pseudomonadota</taxon>
        <taxon>Gammaproteobacteria</taxon>
        <taxon>Oceanospirillales</taxon>
        <taxon>Oceanospirillaceae</taxon>
        <taxon>Neptunomonas</taxon>
    </lineage>
</organism>
<accession>A0A1I2THB3</accession>
<evidence type="ECO:0008006" key="4">
    <source>
        <dbReference type="Google" id="ProtNLM"/>
    </source>
</evidence>
<dbReference type="Proteomes" id="UP000198623">
    <property type="component" value="Unassembled WGS sequence"/>
</dbReference>
<gene>
    <name evidence="2" type="ORF">SAMN05216175_11050</name>
</gene>
<name>A0A1I2THB3_9GAMM</name>
<evidence type="ECO:0000313" key="2">
    <source>
        <dbReference type="EMBL" id="SFG64213.1"/>
    </source>
</evidence>
<dbReference type="EMBL" id="FOOU01000010">
    <property type="protein sequence ID" value="SFG64213.1"/>
    <property type="molecule type" value="Genomic_DNA"/>
</dbReference>
<keyword evidence="1" id="KW-0472">Membrane</keyword>
<dbReference type="AlphaFoldDB" id="A0A1I2THB3"/>
<feature type="transmembrane region" description="Helical" evidence="1">
    <location>
        <begin position="236"/>
        <end position="255"/>
    </location>
</feature>